<dbReference type="Pfam" id="PF13558">
    <property type="entry name" value="SbcC_Walker_B"/>
    <property type="match status" value="1"/>
</dbReference>
<evidence type="ECO:0000313" key="3">
    <source>
        <dbReference type="EMBL" id="KTR51223.1"/>
    </source>
</evidence>
<dbReference type="AlphaFoldDB" id="A0A147DP65"/>
<evidence type="ECO:0008006" key="5">
    <source>
        <dbReference type="Google" id="ProtNLM"/>
    </source>
</evidence>
<reference evidence="3 4" key="1">
    <citation type="journal article" date="2016" name="Front. Microbiol.">
        <title>Genomic Resource of Rice Seed Associated Bacteria.</title>
        <authorList>
            <person name="Midha S."/>
            <person name="Bansal K."/>
            <person name="Sharma S."/>
            <person name="Kumar N."/>
            <person name="Patil P.P."/>
            <person name="Chaudhry V."/>
            <person name="Patil P.B."/>
        </authorList>
    </citation>
    <scope>NUCLEOTIDE SEQUENCE [LARGE SCALE GENOMIC DNA]</scope>
    <source>
        <strain evidence="3 4">NS359</strain>
    </source>
</reference>
<evidence type="ECO:0000256" key="1">
    <source>
        <dbReference type="SAM" id="Coils"/>
    </source>
</evidence>
<dbReference type="EMBL" id="LDRC01000058">
    <property type="protein sequence ID" value="KTR51223.1"/>
    <property type="molecule type" value="Genomic_DNA"/>
</dbReference>
<feature type="coiled-coil region" evidence="1">
    <location>
        <begin position="717"/>
        <end position="751"/>
    </location>
</feature>
<comment type="caution">
    <text evidence="3">The sequence shown here is derived from an EMBL/GenBank/DDBJ whole genome shotgun (WGS) entry which is preliminary data.</text>
</comment>
<feature type="region of interest" description="Disordered" evidence="2">
    <location>
        <begin position="604"/>
        <end position="629"/>
    </location>
</feature>
<dbReference type="Gene3D" id="3.40.1140.10">
    <property type="match status" value="1"/>
</dbReference>
<dbReference type="RefSeq" id="WP_058750154.1">
    <property type="nucleotide sequence ID" value="NZ_LDRC01000058.1"/>
</dbReference>
<name>A0A147DP65_9MICO</name>
<dbReference type="Pfam" id="PF13555">
    <property type="entry name" value="AAA_29"/>
    <property type="match status" value="1"/>
</dbReference>
<sequence>MTDTLIDAGGMPALFDTVAQWRAESMQVVNWGGFHGHRQVELSGTATLISGASGTGKSTLMDAYLAVMMPSDVPFNGASNDATTGRARSADQRNLLTYLRGKVDTRRDPETGALRDVNLRGDDQTTWGAVAVTFRNDDERRFTVLRAYLVPKRARGVGDIQMTMATVDDTFDLRRLEEFVPSRFHHLELTGRVPGLVVRDTYQELAYTLQTRLGIGDSGGGNRAMRLLARIQAGQHLPTVDALYKSLVLETPGTYEAADRALAHFSALDEAYEAMDTEERKVRILSPIVELHDEIARSKAAADALDGIATGAEVSPFAHWTASRKRALLDAEVERNGRERTAARADVAAAEARHAAVEVELREAEGRLRDQGGNALAQLEDRIDRRTRERDAVARARATFDERTTALGLTLSSERAFADAQAASHGFLGSYAAARAELDDRRDALTREEYPLLDRERTLRQERRSLEHRQGAMPLPMHEARLAMARAAGISPDALPFVAELLDVLPAEEHWRTAIESVLAPVARTLLVDEDQLSSFSEAIDSLQLPVRVQFEGVPTGPHLDLDGDPAMVSGKLAIKDSPFSTWVRERIESDRIDARCVDSASELGGGGRRVTPSGQLRDGRRGAHGDRRQSNVIGFTNEARMASVEQELAAIAQDLTTLEARRTDVAQDIATLDALRVAHQHVVDTTWDGIDVAGLDESLARLDAERQALLAADDGLRTLRESVARLRRSLDEAADRRAAARLSVTRLEERHAVLVDGQDAAAEILSRFEDTPESLPDDEQSRLLAEAFEEVGAPDGIDGFDDAARRLRRRLEERLAQALDGAAAASTALTLTFQRYQDAWPDPNLGTGVASYPDYHAILEQILATGLHARRSEWRRRLSQWSGEDLVPLAGAFDRAVVEIEERLEPVNEILRELPFGANRDRLKIQIRRVTREDVTAFRRELRALSASVDTELTDDVLETRFRRLRRFMAVIRPDPAAPRGRTTQRDAVLDVRRHMEITAVRYDTEGNDLGVYSSLGDKSGGETQELVAFIVGAALRYQLGDETRPRPRFAPVFLDEAFIKADSEFAGRAVTAWLRLGFQLVVSAPLDKVTALEPSMERLLSMRKHPETGHSSITEIARA</sequence>
<evidence type="ECO:0000256" key="2">
    <source>
        <dbReference type="SAM" id="MobiDB-lite"/>
    </source>
</evidence>
<dbReference type="PATRIC" id="fig|465820.4.peg.2466"/>
<accession>A0A147DP65</accession>
<evidence type="ECO:0000313" key="4">
    <source>
        <dbReference type="Proteomes" id="UP000072763"/>
    </source>
</evidence>
<proteinExistence type="predicted"/>
<keyword evidence="1" id="KW-0175">Coiled coil</keyword>
<feature type="coiled-coil region" evidence="1">
    <location>
        <begin position="347"/>
        <end position="396"/>
    </location>
</feature>
<feature type="compositionally biased region" description="Basic and acidic residues" evidence="2">
    <location>
        <begin position="618"/>
        <end position="629"/>
    </location>
</feature>
<dbReference type="STRING" id="465820.NS263_03565"/>
<protein>
    <recommendedName>
        <fullName evidence="5">ATP-binding protein</fullName>
    </recommendedName>
</protein>
<organism evidence="3 4">
    <name type="scientific">Curtobacterium oceanosedimentum</name>
    <dbReference type="NCBI Taxonomy" id="465820"/>
    <lineage>
        <taxon>Bacteria</taxon>
        <taxon>Bacillati</taxon>
        <taxon>Actinomycetota</taxon>
        <taxon>Actinomycetes</taxon>
        <taxon>Micrococcales</taxon>
        <taxon>Microbacteriaceae</taxon>
        <taxon>Curtobacterium</taxon>
    </lineage>
</organism>
<dbReference type="OrthoDB" id="174137at2"/>
<gene>
    <name evidence="3" type="ORF">NS359_11440</name>
</gene>
<dbReference type="Proteomes" id="UP000072763">
    <property type="component" value="Unassembled WGS sequence"/>
</dbReference>